<keyword evidence="2" id="KW-1185">Reference proteome</keyword>
<accession>A0A367FIL4</accession>
<dbReference type="AlphaFoldDB" id="A0A367FIL4"/>
<sequence length="71" mass="7921">MLGGQRLGPQRFPQAFQGRHIGSMFDHIAAQRIVHVDDLASVDTGDDEGSGEARIGTDIERHNLYYKFHPS</sequence>
<gene>
    <name evidence="1" type="ORF">DQ384_15550</name>
</gene>
<protein>
    <submittedName>
        <fullName evidence="1">Uncharacterized protein</fullName>
    </submittedName>
</protein>
<dbReference type="Proteomes" id="UP000253094">
    <property type="component" value="Unassembled WGS sequence"/>
</dbReference>
<proteinExistence type="predicted"/>
<evidence type="ECO:0000313" key="2">
    <source>
        <dbReference type="Proteomes" id="UP000253094"/>
    </source>
</evidence>
<evidence type="ECO:0000313" key="1">
    <source>
        <dbReference type="EMBL" id="RCG30171.1"/>
    </source>
</evidence>
<organism evidence="1 2">
    <name type="scientific">Sphaerisporangium album</name>
    <dbReference type="NCBI Taxonomy" id="509200"/>
    <lineage>
        <taxon>Bacteria</taxon>
        <taxon>Bacillati</taxon>
        <taxon>Actinomycetota</taxon>
        <taxon>Actinomycetes</taxon>
        <taxon>Streptosporangiales</taxon>
        <taxon>Streptosporangiaceae</taxon>
        <taxon>Sphaerisporangium</taxon>
    </lineage>
</organism>
<comment type="caution">
    <text evidence="1">The sequence shown here is derived from an EMBL/GenBank/DDBJ whole genome shotgun (WGS) entry which is preliminary data.</text>
</comment>
<reference evidence="1 2" key="1">
    <citation type="submission" date="2018-06" db="EMBL/GenBank/DDBJ databases">
        <title>Sphaerisporangium craniellae sp. nov., isolated from a marine sponge in the South China Sea.</title>
        <authorList>
            <person name="Li L."/>
        </authorList>
    </citation>
    <scope>NUCLEOTIDE SEQUENCE [LARGE SCALE GENOMIC DNA]</scope>
    <source>
        <strain evidence="1 2">CCTCC AA 208026</strain>
    </source>
</reference>
<dbReference type="EMBL" id="QOIL01000008">
    <property type="protein sequence ID" value="RCG30171.1"/>
    <property type="molecule type" value="Genomic_DNA"/>
</dbReference>
<name>A0A367FIL4_9ACTN</name>